<name>A0A9P5U9F5_9AGAR</name>
<evidence type="ECO:0000256" key="1">
    <source>
        <dbReference type="SAM" id="MobiDB-lite"/>
    </source>
</evidence>
<dbReference type="Proteomes" id="UP000772434">
    <property type="component" value="Unassembled WGS sequence"/>
</dbReference>
<gene>
    <name evidence="2" type="ORF">BDP27DRAFT_1419446</name>
</gene>
<feature type="region of interest" description="Disordered" evidence="1">
    <location>
        <begin position="1"/>
        <end position="24"/>
    </location>
</feature>
<evidence type="ECO:0000313" key="3">
    <source>
        <dbReference type="Proteomes" id="UP000772434"/>
    </source>
</evidence>
<protein>
    <submittedName>
        <fullName evidence="2">Uncharacterized protein</fullName>
    </submittedName>
</protein>
<accession>A0A9P5U9F5</accession>
<sequence length="336" mass="37292">MKNEYLNGKESAFDQTMSSSPPAKTKKQFVSEAVLGFLNSNGPASTSGRKAVEIYSTAQRRKEHKEEWRQLASVACDLVYALLKSFEGISLQDDTINQAVESLLNRILHAVRTDHASSNTSTNMPYRSLLRRNPPVSEAQLQSYMDQLYNFQAWLTLSQRIIVLEDWTRLDASAPSRNITPPRPAEHPSEARTFTPPNQVRCNSNNPFLPLIGRGVSPREVSSGVAPFAPFVSHATTDNPLRTSHIGGSSSTISKVDNSTLLMLITSMAISSYPLFRHLVFIPAAVIMFMAEMVLRVEHMADGPPYLVLEATNLAWSSALNFLSRILDQPFPRVGD</sequence>
<proteinExistence type="predicted"/>
<organism evidence="2 3">
    <name type="scientific">Rhodocollybia butyracea</name>
    <dbReference type="NCBI Taxonomy" id="206335"/>
    <lineage>
        <taxon>Eukaryota</taxon>
        <taxon>Fungi</taxon>
        <taxon>Dikarya</taxon>
        <taxon>Basidiomycota</taxon>
        <taxon>Agaricomycotina</taxon>
        <taxon>Agaricomycetes</taxon>
        <taxon>Agaricomycetidae</taxon>
        <taxon>Agaricales</taxon>
        <taxon>Marasmiineae</taxon>
        <taxon>Omphalotaceae</taxon>
        <taxon>Rhodocollybia</taxon>
    </lineage>
</organism>
<evidence type="ECO:0000313" key="2">
    <source>
        <dbReference type="EMBL" id="KAF9070922.1"/>
    </source>
</evidence>
<dbReference type="EMBL" id="JADNRY010000036">
    <property type="protein sequence ID" value="KAF9070922.1"/>
    <property type="molecule type" value="Genomic_DNA"/>
</dbReference>
<keyword evidence="3" id="KW-1185">Reference proteome</keyword>
<reference evidence="2" key="1">
    <citation type="submission" date="2020-11" db="EMBL/GenBank/DDBJ databases">
        <authorList>
            <consortium name="DOE Joint Genome Institute"/>
            <person name="Ahrendt S."/>
            <person name="Riley R."/>
            <person name="Andreopoulos W."/>
            <person name="Labutti K."/>
            <person name="Pangilinan J."/>
            <person name="Ruiz-Duenas F.J."/>
            <person name="Barrasa J.M."/>
            <person name="Sanchez-Garcia M."/>
            <person name="Camarero S."/>
            <person name="Miyauchi S."/>
            <person name="Serrano A."/>
            <person name="Linde D."/>
            <person name="Babiker R."/>
            <person name="Drula E."/>
            <person name="Ayuso-Fernandez I."/>
            <person name="Pacheco R."/>
            <person name="Padilla G."/>
            <person name="Ferreira P."/>
            <person name="Barriuso J."/>
            <person name="Kellner H."/>
            <person name="Castanera R."/>
            <person name="Alfaro M."/>
            <person name="Ramirez L."/>
            <person name="Pisabarro A.G."/>
            <person name="Kuo A."/>
            <person name="Tritt A."/>
            <person name="Lipzen A."/>
            <person name="He G."/>
            <person name="Yan M."/>
            <person name="Ng V."/>
            <person name="Cullen D."/>
            <person name="Martin F."/>
            <person name="Rosso M.-N."/>
            <person name="Henrissat B."/>
            <person name="Hibbett D."/>
            <person name="Martinez A.T."/>
            <person name="Grigoriev I.V."/>
        </authorList>
    </citation>
    <scope>NUCLEOTIDE SEQUENCE</scope>
    <source>
        <strain evidence="2">AH 40177</strain>
    </source>
</reference>
<comment type="caution">
    <text evidence="2">The sequence shown here is derived from an EMBL/GenBank/DDBJ whole genome shotgun (WGS) entry which is preliminary data.</text>
</comment>
<dbReference type="AlphaFoldDB" id="A0A9P5U9F5"/>
<feature type="compositionally biased region" description="Polar residues" evidence="1">
    <location>
        <begin position="13"/>
        <end position="22"/>
    </location>
</feature>
<feature type="region of interest" description="Disordered" evidence="1">
    <location>
        <begin position="175"/>
        <end position="199"/>
    </location>
</feature>